<gene>
    <name evidence="1" type="ORF">GORHZ_016_00030</name>
</gene>
<dbReference type="Gene3D" id="3.40.50.1110">
    <property type="entry name" value="SGNH hydrolase"/>
    <property type="match status" value="1"/>
</dbReference>
<protein>
    <submittedName>
        <fullName evidence="1">Uncharacterized protein</fullName>
    </submittedName>
</protein>
<dbReference type="SUPFAM" id="SSF52266">
    <property type="entry name" value="SGNH hydrolase"/>
    <property type="match status" value="1"/>
</dbReference>
<evidence type="ECO:0000313" key="2">
    <source>
        <dbReference type="Proteomes" id="UP000008363"/>
    </source>
</evidence>
<accession>K6W3Q1</accession>
<organism evidence="1 2">
    <name type="scientific">Gordonia rhizosphera NBRC 16068</name>
    <dbReference type="NCBI Taxonomy" id="1108045"/>
    <lineage>
        <taxon>Bacteria</taxon>
        <taxon>Bacillati</taxon>
        <taxon>Actinomycetota</taxon>
        <taxon>Actinomycetes</taxon>
        <taxon>Mycobacteriales</taxon>
        <taxon>Gordoniaceae</taxon>
        <taxon>Gordonia</taxon>
    </lineage>
</organism>
<dbReference type="AlphaFoldDB" id="K6W3Q1"/>
<dbReference type="InterPro" id="IPR036514">
    <property type="entry name" value="SGNH_hydro_sf"/>
</dbReference>
<dbReference type="STRING" id="1108045.GORHZ_016_00030"/>
<proteinExistence type="predicted"/>
<name>K6W3Q1_9ACTN</name>
<evidence type="ECO:0000313" key="1">
    <source>
        <dbReference type="EMBL" id="GAB88321.1"/>
    </source>
</evidence>
<comment type="caution">
    <text evidence="1">The sequence shown here is derived from an EMBL/GenBank/DDBJ whole genome shotgun (WGS) entry which is preliminary data.</text>
</comment>
<reference evidence="1 2" key="1">
    <citation type="submission" date="2012-08" db="EMBL/GenBank/DDBJ databases">
        <title>Whole genome shotgun sequence of Gordonia rhizosphera NBRC 16068.</title>
        <authorList>
            <person name="Takarada H."/>
            <person name="Isaki S."/>
            <person name="Hosoyama A."/>
            <person name="Tsuchikane K."/>
            <person name="Katsumata H."/>
            <person name="Baba S."/>
            <person name="Ohji S."/>
            <person name="Yamazaki S."/>
            <person name="Fujita N."/>
        </authorList>
    </citation>
    <scope>NUCLEOTIDE SEQUENCE [LARGE SCALE GENOMIC DNA]</scope>
    <source>
        <strain evidence="1 2">NBRC 16068</strain>
    </source>
</reference>
<dbReference type="EMBL" id="BAHC01000016">
    <property type="protein sequence ID" value="GAB88321.1"/>
    <property type="molecule type" value="Genomic_DNA"/>
</dbReference>
<dbReference type="Proteomes" id="UP000008363">
    <property type="component" value="Unassembled WGS sequence"/>
</dbReference>
<dbReference type="eggNOG" id="COG2755">
    <property type="taxonomic scope" value="Bacteria"/>
</dbReference>
<keyword evidence="2" id="KW-1185">Reference proteome</keyword>
<sequence>MVPMSDPDVRWMNGVFGQANGGLRGATDKVSGTFLDANRLSAGHDPCNLIAPWYESALSNLIAYPYHLNQAGSISMADIVNRAIRR</sequence>